<evidence type="ECO:0000313" key="1">
    <source>
        <dbReference type="EMBL" id="PIP16999.1"/>
    </source>
</evidence>
<sequence length="131" mass="15281">MQKFIILIILIPALLWALYWGNIKPLLASQAISQAGPEKALSYNTFVNHEIRKIMAKFAIESDKPEYVLFVTKQMEQNIKERPLDVKSYILISYLYYRLGWDDKFKQTAQKALALAPNRADVRELQHLLEK</sequence>
<dbReference type="AlphaFoldDB" id="A0A2G9YCM9"/>
<gene>
    <name evidence="1" type="ORF">COX44_02350</name>
</gene>
<name>A0A2G9YCM9_9BACT</name>
<comment type="caution">
    <text evidence="1">The sequence shown here is derived from an EMBL/GenBank/DDBJ whole genome shotgun (WGS) entry which is preliminary data.</text>
</comment>
<proteinExistence type="predicted"/>
<evidence type="ECO:0008006" key="3">
    <source>
        <dbReference type="Google" id="ProtNLM"/>
    </source>
</evidence>
<accession>A0A2G9YCM9</accession>
<dbReference type="EMBL" id="PCRH01000052">
    <property type="protein sequence ID" value="PIP16999.1"/>
    <property type="molecule type" value="Genomic_DNA"/>
</dbReference>
<organism evidence="1 2">
    <name type="scientific">Candidatus Portnoybacteria bacterium CG23_combo_of_CG06-09_8_20_14_all_37_13</name>
    <dbReference type="NCBI Taxonomy" id="1974819"/>
    <lineage>
        <taxon>Bacteria</taxon>
        <taxon>Candidatus Portnoyibacteriota</taxon>
    </lineage>
</organism>
<reference evidence="1 2" key="1">
    <citation type="submission" date="2017-09" db="EMBL/GenBank/DDBJ databases">
        <title>Depth-based differentiation of microbial function through sediment-hosted aquifers and enrichment of novel symbionts in the deep terrestrial subsurface.</title>
        <authorList>
            <person name="Probst A.J."/>
            <person name="Ladd B."/>
            <person name="Jarett J.K."/>
            <person name="Geller-Mcgrath D.E."/>
            <person name="Sieber C.M."/>
            <person name="Emerson J.B."/>
            <person name="Anantharaman K."/>
            <person name="Thomas B.C."/>
            <person name="Malmstrom R."/>
            <person name="Stieglmeier M."/>
            <person name="Klingl A."/>
            <person name="Woyke T."/>
            <person name="Ryan C.M."/>
            <person name="Banfield J.F."/>
        </authorList>
    </citation>
    <scope>NUCLEOTIDE SEQUENCE [LARGE SCALE GENOMIC DNA]</scope>
    <source>
        <strain evidence="1">CG23_combo_of_CG06-09_8_20_14_all_37_13</strain>
    </source>
</reference>
<protein>
    <recommendedName>
        <fullName evidence="3">Tetratricopeptide repeat-like domain-containing protein</fullName>
    </recommendedName>
</protein>
<evidence type="ECO:0000313" key="2">
    <source>
        <dbReference type="Proteomes" id="UP000231480"/>
    </source>
</evidence>
<dbReference type="Proteomes" id="UP000231480">
    <property type="component" value="Unassembled WGS sequence"/>
</dbReference>